<name>A0A386H1P0_9CLOT</name>
<dbReference type="RefSeq" id="WP_119970386.1">
    <property type="nucleotide sequence ID" value="NZ_CP032416.1"/>
</dbReference>
<evidence type="ECO:0000313" key="2">
    <source>
        <dbReference type="EMBL" id="AYD39617.1"/>
    </source>
</evidence>
<dbReference type="AlphaFoldDB" id="A0A386H1P0"/>
<dbReference type="Proteomes" id="UP000266301">
    <property type="component" value="Chromosome"/>
</dbReference>
<evidence type="ECO:0000313" key="3">
    <source>
        <dbReference type="Proteomes" id="UP000266301"/>
    </source>
</evidence>
<dbReference type="OrthoDB" id="9905747at2"/>
<gene>
    <name evidence="1" type="ORF">D4Z93_03315</name>
    <name evidence="2" type="ORF">D4Z93_03405</name>
</gene>
<dbReference type="EMBL" id="CP032416">
    <property type="protein sequence ID" value="AYD39617.1"/>
    <property type="molecule type" value="Genomic_DNA"/>
</dbReference>
<reference evidence="1 3" key="2">
    <citation type="journal article" date="2019" name="Int. J. Syst. Evol. Microbiol.">
        <title>Clostridium fermenticellae sp. nov., isolated from the mud in a fermentation cellar for the production of the Chinese liquor, baijiu.</title>
        <authorList>
            <person name="Xu P.X."/>
            <person name="Chai L.J."/>
            <person name="Qiu T."/>
            <person name="Zhang X.J."/>
            <person name="Lu Z.M."/>
            <person name="Xiao C."/>
            <person name="Wang S.T."/>
            <person name="Shen C.H."/>
            <person name="Shi J.S."/>
            <person name="Xu Z.H."/>
        </authorList>
    </citation>
    <scope>NUCLEOTIDE SEQUENCE [LARGE SCALE GENOMIC DNA]</scope>
    <source>
        <strain evidence="1 3">JN500901</strain>
    </source>
</reference>
<reference evidence="1" key="1">
    <citation type="submission" date="2018-09" db="EMBL/GenBank/DDBJ databases">
        <authorList>
            <person name="Xu P.-X."/>
            <person name="Chai L.-J."/>
            <person name="Qiu T."/>
            <person name="Zhang X.-J."/>
            <person name="Lu Z.-M."/>
            <person name="Xiao C."/>
            <person name="Wang S.-T."/>
            <person name="Shen C.-H."/>
            <person name="Shi J.-S."/>
            <person name="Xu Z.-H."/>
        </authorList>
    </citation>
    <scope>NUCLEOTIDE SEQUENCE</scope>
    <source>
        <strain evidence="1">JN500901</strain>
    </source>
</reference>
<dbReference type="KEGG" id="cfer:D4Z93_03405"/>
<organism evidence="1 3">
    <name type="scientific">Clostridium fermenticellae</name>
    <dbReference type="NCBI Taxonomy" id="2068654"/>
    <lineage>
        <taxon>Bacteria</taxon>
        <taxon>Bacillati</taxon>
        <taxon>Bacillota</taxon>
        <taxon>Clostridia</taxon>
        <taxon>Eubacteriales</taxon>
        <taxon>Clostridiaceae</taxon>
        <taxon>Clostridium</taxon>
    </lineage>
</organism>
<dbReference type="KEGG" id="cfer:D4Z93_03315"/>
<keyword evidence="3" id="KW-1185">Reference proteome</keyword>
<protein>
    <submittedName>
        <fullName evidence="1">Uncharacterized protein</fullName>
    </submittedName>
</protein>
<sequence>MSKVLNWIKIRYRGKRFYLLKVSFNKVKGFKVKTNGITFVVINKNMNPIERSKTLHKLVKEHHNIRLFCAAGKVSYK</sequence>
<proteinExistence type="predicted"/>
<evidence type="ECO:0000313" key="1">
    <source>
        <dbReference type="EMBL" id="AYD39602.1"/>
    </source>
</evidence>
<accession>A0A386H1P0</accession>
<dbReference type="EMBL" id="CP032416">
    <property type="protein sequence ID" value="AYD39602.1"/>
    <property type="molecule type" value="Genomic_DNA"/>
</dbReference>